<protein>
    <recommendedName>
        <fullName evidence="3">Reverse transcriptase domain-containing protein</fullName>
    </recommendedName>
</protein>
<keyword evidence="2" id="KW-1185">Reference proteome</keyword>
<dbReference type="GeneTree" id="ENSGT01150000286925"/>
<accession>A0A9L0SZ84</accession>
<organism evidence="1 2">
    <name type="scientific">Equus caballus</name>
    <name type="common">Horse</name>
    <dbReference type="NCBI Taxonomy" id="9796"/>
    <lineage>
        <taxon>Eukaryota</taxon>
        <taxon>Metazoa</taxon>
        <taxon>Chordata</taxon>
        <taxon>Craniata</taxon>
        <taxon>Vertebrata</taxon>
        <taxon>Euteleostomi</taxon>
        <taxon>Mammalia</taxon>
        <taxon>Eutheria</taxon>
        <taxon>Laurasiatheria</taxon>
        <taxon>Perissodactyla</taxon>
        <taxon>Equidae</taxon>
        <taxon>Equus</taxon>
    </lineage>
</organism>
<evidence type="ECO:0000313" key="1">
    <source>
        <dbReference type="Ensembl" id="ENSECAP00000079585.1"/>
    </source>
</evidence>
<reference evidence="1" key="1">
    <citation type="journal article" date="2009" name="Science">
        <title>Genome sequence, comparative analysis, and population genetics of the domestic horse.</title>
        <authorList>
            <consortium name="Broad Institute Genome Sequencing Platform"/>
            <consortium name="Broad Institute Whole Genome Assembly Team"/>
            <person name="Wade C.M."/>
            <person name="Giulotto E."/>
            <person name="Sigurdsson S."/>
            <person name="Zoli M."/>
            <person name="Gnerre S."/>
            <person name="Imsland F."/>
            <person name="Lear T.L."/>
            <person name="Adelson D.L."/>
            <person name="Bailey E."/>
            <person name="Bellone R.R."/>
            <person name="Bloecker H."/>
            <person name="Distl O."/>
            <person name="Edgar R.C."/>
            <person name="Garber M."/>
            <person name="Leeb T."/>
            <person name="Mauceli E."/>
            <person name="MacLeod J.N."/>
            <person name="Penedo M.C.T."/>
            <person name="Raison J.M."/>
            <person name="Sharpe T."/>
            <person name="Vogel J."/>
            <person name="Andersson L."/>
            <person name="Antczak D.F."/>
            <person name="Biagi T."/>
            <person name="Binns M.M."/>
            <person name="Chowdhary B.P."/>
            <person name="Coleman S.J."/>
            <person name="Della Valle G."/>
            <person name="Fryc S."/>
            <person name="Guerin G."/>
            <person name="Hasegawa T."/>
            <person name="Hill E.W."/>
            <person name="Jurka J."/>
            <person name="Kiialainen A."/>
            <person name="Lindgren G."/>
            <person name="Liu J."/>
            <person name="Magnani E."/>
            <person name="Mickelson J.R."/>
            <person name="Murray J."/>
            <person name="Nergadze S.G."/>
            <person name="Onofrio R."/>
            <person name="Pedroni S."/>
            <person name="Piras M.F."/>
            <person name="Raudsepp T."/>
            <person name="Rocchi M."/>
            <person name="Roeed K.H."/>
            <person name="Ryder O.A."/>
            <person name="Searle S."/>
            <person name="Skow L."/>
            <person name="Swinburne J.E."/>
            <person name="Syvaenen A.C."/>
            <person name="Tozaki T."/>
            <person name="Valberg S.J."/>
            <person name="Vaudin M."/>
            <person name="White J.R."/>
            <person name="Zody M.C."/>
            <person name="Lander E.S."/>
            <person name="Lindblad-Toh K."/>
        </authorList>
    </citation>
    <scope>NUCLEOTIDE SEQUENCE [LARGE SCALE GENOMIC DNA]</scope>
    <source>
        <strain evidence="1">Thoroughbred</strain>
    </source>
</reference>
<sequence length="253" mass="30115">MSILPKAIYRFNAIPIRIPMTFFTEIEKRTLKFIWGNQIPRIPKAIPRKKKKVGGITISDFNMYYKAIVIKTTWYWYKNRRTDHWNGTESPEIKPHTYGQLIFDKGARNIQGRKDSLFNKWCWENWTATCKRMKVDHYLTPYTNIKSKGLKDLEIRPETIKLLKDNIGSTLFDVQLKRIFSNTMSSQTRETEEKINNWKFVRLKSFCKAKETRIKTKRQPTNWEKIFANHISDKGLISIIYKELTQLNNENTP</sequence>
<proteinExistence type="predicted"/>
<evidence type="ECO:0000313" key="2">
    <source>
        <dbReference type="Proteomes" id="UP000002281"/>
    </source>
</evidence>
<name>A0A9L0SZ84_HORSE</name>
<dbReference type="Proteomes" id="UP000002281">
    <property type="component" value="Unplaced"/>
</dbReference>
<evidence type="ECO:0008006" key="3">
    <source>
        <dbReference type="Google" id="ProtNLM"/>
    </source>
</evidence>
<reference evidence="1" key="2">
    <citation type="submission" date="2025-08" db="UniProtKB">
        <authorList>
            <consortium name="Ensembl"/>
        </authorList>
    </citation>
    <scope>IDENTIFICATION</scope>
    <source>
        <strain evidence="1">Thoroughbred</strain>
    </source>
</reference>
<dbReference type="AlphaFoldDB" id="A0A9L0SZ84"/>
<reference evidence="1" key="3">
    <citation type="submission" date="2025-09" db="UniProtKB">
        <authorList>
            <consortium name="Ensembl"/>
        </authorList>
    </citation>
    <scope>IDENTIFICATION</scope>
    <source>
        <strain evidence="1">Thoroughbred</strain>
    </source>
</reference>
<dbReference type="Ensembl" id="ENSECAT00000106765.1">
    <property type="protein sequence ID" value="ENSECAP00000079585.1"/>
    <property type="gene ID" value="ENSECAG00000058782.1"/>
</dbReference>
<dbReference type="PANTHER" id="PTHR19446">
    <property type="entry name" value="REVERSE TRANSCRIPTASES"/>
    <property type="match status" value="1"/>
</dbReference>